<sequence length="216" mass="24836">MSVRGLFQSRVFYFVRRTLLSLSLTTTSTSRQSYRYHNHEREFRTRSLLLRHSFKFSLDLELYDVQRAMYEEPHCSCHFTCHMALGGSGIDDTDPSRYLCRECSVYCSPESSCSTILSGIELTRSEVSCEQEHDGGSQVEERMDDLSSVLIQDFDEAHDEAGKDHELGGLEMLMQDCFVLMDGEVSIVPQIDQTLTLEEWMDEYVSFLSSEKENDA</sequence>
<dbReference type="EMBL" id="JADNYJ010000144">
    <property type="protein sequence ID" value="KAF8879992.1"/>
    <property type="molecule type" value="Genomic_DNA"/>
</dbReference>
<evidence type="ECO:0000313" key="2">
    <source>
        <dbReference type="Proteomes" id="UP000724874"/>
    </source>
</evidence>
<name>A0A9P5NBC6_GYMJU</name>
<gene>
    <name evidence="1" type="ORF">CPB84DRAFT_1792943</name>
</gene>
<comment type="caution">
    <text evidence="1">The sequence shown here is derived from an EMBL/GenBank/DDBJ whole genome shotgun (WGS) entry which is preliminary data.</text>
</comment>
<proteinExistence type="predicted"/>
<protein>
    <submittedName>
        <fullName evidence="1">Uncharacterized protein</fullName>
    </submittedName>
</protein>
<keyword evidence="2" id="KW-1185">Reference proteome</keyword>
<evidence type="ECO:0000313" key="1">
    <source>
        <dbReference type="EMBL" id="KAF8879992.1"/>
    </source>
</evidence>
<organism evidence="1 2">
    <name type="scientific">Gymnopilus junonius</name>
    <name type="common">Spectacular rustgill mushroom</name>
    <name type="synonym">Gymnopilus spectabilis subsp. junonius</name>
    <dbReference type="NCBI Taxonomy" id="109634"/>
    <lineage>
        <taxon>Eukaryota</taxon>
        <taxon>Fungi</taxon>
        <taxon>Dikarya</taxon>
        <taxon>Basidiomycota</taxon>
        <taxon>Agaricomycotina</taxon>
        <taxon>Agaricomycetes</taxon>
        <taxon>Agaricomycetidae</taxon>
        <taxon>Agaricales</taxon>
        <taxon>Agaricineae</taxon>
        <taxon>Hymenogastraceae</taxon>
        <taxon>Gymnopilus</taxon>
    </lineage>
</organism>
<feature type="non-terminal residue" evidence="1">
    <location>
        <position position="1"/>
    </location>
</feature>
<dbReference type="AlphaFoldDB" id="A0A9P5NBC6"/>
<accession>A0A9P5NBC6</accession>
<dbReference type="Proteomes" id="UP000724874">
    <property type="component" value="Unassembled WGS sequence"/>
</dbReference>
<reference evidence="1" key="1">
    <citation type="submission" date="2020-11" db="EMBL/GenBank/DDBJ databases">
        <authorList>
            <consortium name="DOE Joint Genome Institute"/>
            <person name="Ahrendt S."/>
            <person name="Riley R."/>
            <person name="Andreopoulos W."/>
            <person name="LaButti K."/>
            <person name="Pangilinan J."/>
            <person name="Ruiz-duenas F.J."/>
            <person name="Barrasa J.M."/>
            <person name="Sanchez-Garcia M."/>
            <person name="Camarero S."/>
            <person name="Miyauchi S."/>
            <person name="Serrano A."/>
            <person name="Linde D."/>
            <person name="Babiker R."/>
            <person name="Drula E."/>
            <person name="Ayuso-Fernandez I."/>
            <person name="Pacheco R."/>
            <person name="Padilla G."/>
            <person name="Ferreira P."/>
            <person name="Barriuso J."/>
            <person name="Kellner H."/>
            <person name="Castanera R."/>
            <person name="Alfaro M."/>
            <person name="Ramirez L."/>
            <person name="Pisabarro A.G."/>
            <person name="Kuo A."/>
            <person name="Tritt A."/>
            <person name="Lipzen A."/>
            <person name="He G."/>
            <person name="Yan M."/>
            <person name="Ng V."/>
            <person name="Cullen D."/>
            <person name="Martin F."/>
            <person name="Rosso M.-N."/>
            <person name="Henrissat B."/>
            <person name="Hibbett D."/>
            <person name="Martinez A.T."/>
            <person name="Grigoriev I.V."/>
        </authorList>
    </citation>
    <scope>NUCLEOTIDE SEQUENCE</scope>
    <source>
        <strain evidence="1">AH 44721</strain>
    </source>
</reference>